<dbReference type="RefSeq" id="WP_103983123.1">
    <property type="nucleotide sequence ID" value="NZ_FNVS01000007.1"/>
</dbReference>
<dbReference type="InterPro" id="IPR011650">
    <property type="entry name" value="Peptidase_M20_dimer"/>
</dbReference>
<feature type="domain" description="AraC effector-binding" evidence="2">
    <location>
        <begin position="443"/>
        <end position="594"/>
    </location>
</feature>
<dbReference type="Gene3D" id="3.20.80.10">
    <property type="entry name" value="Regulatory factor, effector binding domain"/>
    <property type="match status" value="1"/>
</dbReference>
<dbReference type="SUPFAM" id="SSF55136">
    <property type="entry name" value="Probable bacterial effector-binding domain"/>
    <property type="match status" value="1"/>
</dbReference>
<dbReference type="InterPro" id="IPR010499">
    <property type="entry name" value="AraC_E-bd"/>
</dbReference>
<keyword evidence="1" id="KW-0378">Hydrolase</keyword>
<accession>A0A8G2F181</accession>
<evidence type="ECO:0000259" key="2">
    <source>
        <dbReference type="SMART" id="SM00871"/>
    </source>
</evidence>
<dbReference type="InterPro" id="IPR002933">
    <property type="entry name" value="Peptidase_M20"/>
</dbReference>
<dbReference type="Gene3D" id="3.40.630.10">
    <property type="entry name" value="Zn peptidases"/>
    <property type="match status" value="2"/>
</dbReference>
<dbReference type="InterPro" id="IPR050072">
    <property type="entry name" value="Peptidase_M20A"/>
</dbReference>
<organism evidence="3 4">
    <name type="scientific">Parabacteroides chinchillae</name>
    <dbReference type="NCBI Taxonomy" id="871327"/>
    <lineage>
        <taxon>Bacteria</taxon>
        <taxon>Pseudomonadati</taxon>
        <taxon>Bacteroidota</taxon>
        <taxon>Bacteroidia</taxon>
        <taxon>Bacteroidales</taxon>
        <taxon>Tannerellaceae</taxon>
        <taxon>Parabacteroides</taxon>
    </lineage>
</organism>
<dbReference type="PANTHER" id="PTHR43808">
    <property type="entry name" value="ACETYLORNITHINE DEACETYLASE"/>
    <property type="match status" value="1"/>
</dbReference>
<keyword evidence="4" id="KW-1185">Reference proteome</keyword>
<dbReference type="InterPro" id="IPR029442">
    <property type="entry name" value="GyrI-like"/>
</dbReference>
<dbReference type="EMBL" id="FNVS01000007">
    <property type="protein sequence ID" value="SEF80362.1"/>
    <property type="molecule type" value="Genomic_DNA"/>
</dbReference>
<sequence>MKIDRVYNEIKSIIMQWAEEDKVRMAQLCSDLVRCKTPDPPGDTRSAMEVVERFMRDESLQYKILGVNDIMPNMVSSVQFSDKGRHLMFNGHLDTMPAGEEPGWSDDPWSGKIADGKVWGRGAGDMKGGVTALMFAYKYVTKLKDYLSGKVSLSLVSDEETGYGRGTGFLFESIPDEMVADAVLTAEPSGVDAVSFASKGYVQFSVRISTPGAIAGYSNDSKSAIRIAADIIRDLDAVGNIEVRLPEVLRAMLDDPEWVSYHTVIRGNGHAEQLAKITTDICTVNGGSLLCVIAPDCEFSASTVIPVGADPYSVYKKVEEIVSRYPEASLYWDGIDSADICSPFTEIAGLIQDTAEELCGKRPVMTPDIAISDCRYWRYRGIPAYWYGPDSFLCSAADEHVSIDEIFHIATTHALTAVKFLLPKSGKRTKREIMCYPPIDNDFEAELKPLPSQHIAYTRHSAKCFSEKELTPVIERGLDELYATLNNEGVTIGAIGMAIYEQKGSELEVITAYPVAPEVKAGNGYDVMELPEVEAAAVTVHRGALKSCGKTWRELGRWMKTQKVKPRGQYREIYVLGGHNPEPLWITELQQPLKQ</sequence>
<evidence type="ECO:0000313" key="4">
    <source>
        <dbReference type="Proteomes" id="UP000236725"/>
    </source>
</evidence>
<gene>
    <name evidence="3" type="ORF">SAMN05444001_10775</name>
</gene>
<dbReference type="AlphaFoldDB" id="A0A8G2F181"/>
<evidence type="ECO:0000256" key="1">
    <source>
        <dbReference type="ARBA" id="ARBA00022801"/>
    </source>
</evidence>
<protein>
    <submittedName>
        <fullName evidence="3">Acetylornithine deacetylase/Succinyl-diaminopimelate desuccinylase</fullName>
    </submittedName>
</protein>
<name>A0A8G2F181_9BACT</name>
<dbReference type="Proteomes" id="UP000236725">
    <property type="component" value="Unassembled WGS sequence"/>
</dbReference>
<reference evidence="3 4" key="1">
    <citation type="submission" date="2016-10" db="EMBL/GenBank/DDBJ databases">
        <authorList>
            <person name="Varghese N."/>
            <person name="Submissions S."/>
        </authorList>
    </citation>
    <scope>NUCLEOTIDE SEQUENCE [LARGE SCALE GENOMIC DNA]</scope>
    <source>
        <strain evidence="3 4">DSM 29073</strain>
    </source>
</reference>
<dbReference type="SMART" id="SM00871">
    <property type="entry name" value="AraC_E_bind"/>
    <property type="match status" value="1"/>
</dbReference>
<dbReference type="Pfam" id="PF01546">
    <property type="entry name" value="Peptidase_M20"/>
    <property type="match status" value="1"/>
</dbReference>
<dbReference type="Gene3D" id="3.30.70.360">
    <property type="match status" value="1"/>
</dbReference>
<dbReference type="SUPFAM" id="SSF53187">
    <property type="entry name" value="Zn-dependent exopeptidases"/>
    <property type="match status" value="1"/>
</dbReference>
<proteinExistence type="predicted"/>
<evidence type="ECO:0000313" key="3">
    <source>
        <dbReference type="EMBL" id="SEF80362.1"/>
    </source>
</evidence>
<comment type="caution">
    <text evidence="3">The sequence shown here is derived from an EMBL/GenBank/DDBJ whole genome shotgun (WGS) entry which is preliminary data.</text>
</comment>
<dbReference type="Pfam" id="PF06445">
    <property type="entry name" value="GyrI-like"/>
    <property type="match status" value="1"/>
</dbReference>
<dbReference type="PANTHER" id="PTHR43808:SF32">
    <property type="entry name" value="ARGE_DAPE-RELATED DEACYLASE"/>
    <property type="match status" value="1"/>
</dbReference>
<dbReference type="GO" id="GO:0016787">
    <property type="term" value="F:hydrolase activity"/>
    <property type="evidence" value="ECO:0007669"/>
    <property type="project" value="UniProtKB-KW"/>
</dbReference>
<dbReference type="Pfam" id="PF07687">
    <property type="entry name" value="M20_dimer"/>
    <property type="match status" value="1"/>
</dbReference>
<dbReference type="InterPro" id="IPR011256">
    <property type="entry name" value="Reg_factor_effector_dom_sf"/>
</dbReference>